<name>A0A8S3RL71_MYTED</name>
<gene>
    <name evidence="3" type="ORF">MEDL_20136</name>
</gene>
<dbReference type="InterPro" id="IPR001806">
    <property type="entry name" value="Small_GTPase"/>
</dbReference>
<accession>A0A8S3RL71</accession>
<dbReference type="Proteomes" id="UP000683360">
    <property type="component" value="Unassembled WGS sequence"/>
</dbReference>
<proteinExistence type="predicted"/>
<dbReference type="InterPro" id="IPR005225">
    <property type="entry name" value="Small_GTP-bd"/>
</dbReference>
<dbReference type="PRINTS" id="PR00449">
    <property type="entry name" value="RASTRNSFRMNG"/>
</dbReference>
<organism evidence="3 4">
    <name type="scientific">Mytilus edulis</name>
    <name type="common">Blue mussel</name>
    <dbReference type="NCBI Taxonomy" id="6550"/>
    <lineage>
        <taxon>Eukaryota</taxon>
        <taxon>Metazoa</taxon>
        <taxon>Spiralia</taxon>
        <taxon>Lophotrochozoa</taxon>
        <taxon>Mollusca</taxon>
        <taxon>Bivalvia</taxon>
        <taxon>Autobranchia</taxon>
        <taxon>Pteriomorphia</taxon>
        <taxon>Mytilida</taxon>
        <taxon>Mytiloidea</taxon>
        <taxon>Mytilidae</taxon>
        <taxon>Mytilinae</taxon>
        <taxon>Mytilus</taxon>
    </lineage>
</organism>
<reference evidence="3" key="1">
    <citation type="submission" date="2021-03" db="EMBL/GenBank/DDBJ databases">
        <authorList>
            <person name="Bekaert M."/>
        </authorList>
    </citation>
    <scope>NUCLEOTIDE SEQUENCE</scope>
</reference>
<dbReference type="CDD" id="cd00157">
    <property type="entry name" value="Rho"/>
    <property type="match status" value="2"/>
</dbReference>
<dbReference type="GO" id="GO:0003924">
    <property type="term" value="F:GTPase activity"/>
    <property type="evidence" value="ECO:0007669"/>
    <property type="project" value="InterPro"/>
</dbReference>
<dbReference type="NCBIfam" id="TIGR00231">
    <property type="entry name" value="small_GTP"/>
    <property type="match status" value="2"/>
</dbReference>
<dbReference type="AlphaFoldDB" id="A0A8S3RL71"/>
<dbReference type="InterPro" id="IPR003578">
    <property type="entry name" value="Small_GTPase_Rho"/>
</dbReference>
<dbReference type="SMART" id="SM00176">
    <property type="entry name" value="RAN"/>
    <property type="match status" value="1"/>
</dbReference>
<dbReference type="FunFam" id="3.40.50.300:FF:000118">
    <property type="entry name" value="Rho-related GTP-binding protein RhoG"/>
    <property type="match status" value="2"/>
</dbReference>
<dbReference type="PROSITE" id="PS51421">
    <property type="entry name" value="RAS"/>
    <property type="match status" value="2"/>
</dbReference>
<dbReference type="Gene3D" id="3.40.50.300">
    <property type="entry name" value="P-loop containing nucleotide triphosphate hydrolases"/>
    <property type="match status" value="2"/>
</dbReference>
<dbReference type="EMBL" id="CAJPWZ010001029">
    <property type="protein sequence ID" value="CAG2205802.1"/>
    <property type="molecule type" value="Genomic_DNA"/>
</dbReference>
<keyword evidence="4" id="KW-1185">Reference proteome</keyword>
<dbReference type="SMART" id="SM00175">
    <property type="entry name" value="RAB"/>
    <property type="match status" value="2"/>
</dbReference>
<dbReference type="InterPro" id="IPR027417">
    <property type="entry name" value="P-loop_NTPase"/>
</dbReference>
<dbReference type="OrthoDB" id="8830751at2759"/>
<evidence type="ECO:0000313" key="4">
    <source>
        <dbReference type="Proteomes" id="UP000683360"/>
    </source>
</evidence>
<evidence type="ECO:0000256" key="2">
    <source>
        <dbReference type="ARBA" id="ARBA00023134"/>
    </source>
</evidence>
<keyword evidence="1" id="KW-0547">Nucleotide-binding</keyword>
<comment type="caution">
    <text evidence="3">The sequence shown here is derived from an EMBL/GenBank/DDBJ whole genome shotgun (WGS) entry which is preliminary data.</text>
</comment>
<dbReference type="GO" id="GO:0005525">
    <property type="term" value="F:GTP binding"/>
    <property type="evidence" value="ECO:0007669"/>
    <property type="project" value="UniProtKB-KW"/>
</dbReference>
<dbReference type="Pfam" id="PF00071">
    <property type="entry name" value="Ras"/>
    <property type="match status" value="1"/>
</dbReference>
<dbReference type="SUPFAM" id="SSF52540">
    <property type="entry name" value="P-loop containing nucleoside triphosphate hydrolases"/>
    <property type="match status" value="2"/>
</dbReference>
<dbReference type="PROSITE" id="PS51420">
    <property type="entry name" value="RHO"/>
    <property type="match status" value="2"/>
</dbReference>
<dbReference type="GO" id="GO:0007264">
    <property type="term" value="P:small GTPase-mediated signal transduction"/>
    <property type="evidence" value="ECO:0007669"/>
    <property type="project" value="InterPro"/>
</dbReference>
<dbReference type="PANTHER" id="PTHR24072">
    <property type="entry name" value="RHO FAMILY GTPASE"/>
    <property type="match status" value="1"/>
</dbReference>
<sequence>MQHVKCVVVGDGAVGKTCLLMVYSRNSFDEKYIPTVFDNYTANVKVNDIYIELGLWDTSGQEDYDRLRPLSYPQTDVFLACFSLVYRSSFVNIVYKWIPEIRHHCPRTPIILVGTKLDVRRNKGPENSRHIEKNSLPITVSEGQSLAKRIDAVKYIECSAKSQEGLQSVFEEAAKHVKCVVVGDGNVGKTCLLMVYSSNTFNEDYIPTVYDNYKATVMVNDIPVEMGLWDTAGQEDYVRIRPLSYPQTDVFLVCFSLVYRSSFDNILHQWIPEVRHHCSRTPILLVGTKLDIRQEPGNSSHIEKNTRPISFSEGQSLAKRIDAVRYLECSAKTQEGLQSVFEEAAKVVLFPSNHKPKRRSCILL</sequence>
<dbReference type="SMART" id="SM00174">
    <property type="entry name" value="RHO"/>
    <property type="match status" value="2"/>
</dbReference>
<evidence type="ECO:0000313" key="3">
    <source>
        <dbReference type="EMBL" id="CAG2205802.1"/>
    </source>
</evidence>
<keyword evidence="2" id="KW-0342">GTP-binding</keyword>
<protein>
    <submittedName>
        <fullName evidence="3">RAC2</fullName>
    </submittedName>
</protein>
<dbReference type="SMART" id="SM00173">
    <property type="entry name" value="RAS"/>
    <property type="match status" value="2"/>
</dbReference>
<dbReference type="PROSITE" id="PS51419">
    <property type="entry name" value="RAB"/>
    <property type="match status" value="2"/>
</dbReference>
<dbReference type="Pfam" id="PF08477">
    <property type="entry name" value="Roc"/>
    <property type="match status" value="1"/>
</dbReference>
<evidence type="ECO:0000256" key="1">
    <source>
        <dbReference type="ARBA" id="ARBA00022741"/>
    </source>
</evidence>